<evidence type="ECO:0000256" key="7">
    <source>
        <dbReference type="ARBA" id="ARBA00022984"/>
    </source>
</evidence>
<keyword evidence="7" id="KW-0573">Peptidoglycan synthesis</keyword>
<dbReference type="GO" id="GO:0071972">
    <property type="term" value="F:peptidoglycan L,D-transpeptidase activity"/>
    <property type="evidence" value="ECO:0007669"/>
    <property type="project" value="TreeGrafter"/>
</dbReference>
<comment type="similarity">
    <text evidence="2">Belongs to the YkuD family.</text>
</comment>
<dbReference type="GO" id="GO:0018104">
    <property type="term" value="P:peptidoglycan-protein cross-linking"/>
    <property type="evidence" value="ECO:0007669"/>
    <property type="project" value="TreeGrafter"/>
</dbReference>
<evidence type="ECO:0000256" key="8">
    <source>
        <dbReference type="ARBA" id="ARBA00023316"/>
    </source>
</evidence>
<evidence type="ECO:0000256" key="2">
    <source>
        <dbReference type="ARBA" id="ARBA00005992"/>
    </source>
</evidence>
<gene>
    <name evidence="10" type="ORF">MNBD_ALPHA08-2414</name>
</gene>
<dbReference type="CDD" id="cd16913">
    <property type="entry name" value="YkuD_like"/>
    <property type="match status" value="1"/>
</dbReference>
<dbReference type="GO" id="GO:0016757">
    <property type="term" value="F:glycosyltransferase activity"/>
    <property type="evidence" value="ECO:0007669"/>
    <property type="project" value="UniProtKB-KW"/>
</dbReference>
<dbReference type="GO" id="GO:0071555">
    <property type="term" value="P:cell wall organization"/>
    <property type="evidence" value="ECO:0007669"/>
    <property type="project" value="UniProtKB-KW"/>
</dbReference>
<evidence type="ECO:0000256" key="1">
    <source>
        <dbReference type="ARBA" id="ARBA00004752"/>
    </source>
</evidence>
<evidence type="ECO:0000256" key="5">
    <source>
        <dbReference type="ARBA" id="ARBA00022801"/>
    </source>
</evidence>
<sequence length="204" mass="22313">MKNTKLNRRKFIVASAAGLVATSPAVAGVTQIGNTRFNFTSGLSGSSVSRYRGKKVVDYASTEKVGTIIVNTAERALYKVLPDGKAMKYGVGVGREGFDWKGVATIRRKVEWPTWTPPKEMRERELKEFGRVLPITMKGGIDNPLGARALYLYQGKKDTLYRLHGTSDTASIGNAVSSGCIRLLNEEVIDLYNNTPIGTKVIVL</sequence>
<dbReference type="GO" id="GO:0005576">
    <property type="term" value="C:extracellular region"/>
    <property type="evidence" value="ECO:0007669"/>
    <property type="project" value="TreeGrafter"/>
</dbReference>
<keyword evidence="6" id="KW-0133">Cell shape</keyword>
<dbReference type="PROSITE" id="PS52029">
    <property type="entry name" value="LD_TPASE"/>
    <property type="match status" value="1"/>
</dbReference>
<evidence type="ECO:0000259" key="9">
    <source>
        <dbReference type="PROSITE" id="PS52029"/>
    </source>
</evidence>
<dbReference type="Pfam" id="PF03734">
    <property type="entry name" value="YkuD"/>
    <property type="match status" value="1"/>
</dbReference>
<evidence type="ECO:0000256" key="3">
    <source>
        <dbReference type="ARBA" id="ARBA00022676"/>
    </source>
</evidence>
<keyword evidence="8" id="KW-0961">Cell wall biogenesis/degradation</keyword>
<dbReference type="PANTHER" id="PTHR30582:SF24">
    <property type="entry name" value="L,D-TRANSPEPTIDASE ERFK_SRFK-RELATED"/>
    <property type="match status" value="1"/>
</dbReference>
<feature type="domain" description="L,D-TPase catalytic" evidence="9">
    <location>
        <begin position="66"/>
        <end position="204"/>
    </location>
</feature>
<keyword evidence="3" id="KW-0328">Glycosyltransferase</keyword>
<dbReference type="UniPathway" id="UPA00219"/>
<dbReference type="AlphaFoldDB" id="A0A3B0R3B7"/>
<proteinExistence type="inferred from homology"/>
<dbReference type="PANTHER" id="PTHR30582">
    <property type="entry name" value="L,D-TRANSPEPTIDASE"/>
    <property type="match status" value="1"/>
</dbReference>
<protein>
    <recommendedName>
        <fullName evidence="9">L,D-TPase catalytic domain-containing protein</fullName>
    </recommendedName>
</protein>
<dbReference type="GO" id="GO:0008360">
    <property type="term" value="P:regulation of cell shape"/>
    <property type="evidence" value="ECO:0007669"/>
    <property type="project" value="UniProtKB-KW"/>
</dbReference>
<dbReference type="EMBL" id="UOEC01000035">
    <property type="protein sequence ID" value="VAV87964.1"/>
    <property type="molecule type" value="Genomic_DNA"/>
</dbReference>
<dbReference type="FunFam" id="2.40.440.10:FF:000002">
    <property type="entry name" value="L,D-transpeptidase ErfK/SrfK"/>
    <property type="match status" value="1"/>
</dbReference>
<dbReference type="InterPro" id="IPR050979">
    <property type="entry name" value="LD-transpeptidase"/>
</dbReference>
<dbReference type="InterPro" id="IPR005490">
    <property type="entry name" value="LD_TPept_cat_dom"/>
</dbReference>
<comment type="pathway">
    <text evidence="1">Cell wall biogenesis; peptidoglycan biosynthesis.</text>
</comment>
<evidence type="ECO:0000256" key="4">
    <source>
        <dbReference type="ARBA" id="ARBA00022679"/>
    </source>
</evidence>
<evidence type="ECO:0000313" key="10">
    <source>
        <dbReference type="EMBL" id="VAV87964.1"/>
    </source>
</evidence>
<reference evidence="10" key="1">
    <citation type="submission" date="2018-06" db="EMBL/GenBank/DDBJ databases">
        <authorList>
            <person name="Zhirakovskaya E."/>
        </authorList>
    </citation>
    <scope>NUCLEOTIDE SEQUENCE</scope>
</reference>
<dbReference type="SUPFAM" id="SSF141523">
    <property type="entry name" value="L,D-transpeptidase catalytic domain-like"/>
    <property type="match status" value="1"/>
</dbReference>
<accession>A0A3B0R3B7</accession>
<keyword evidence="5" id="KW-0378">Hydrolase</keyword>
<keyword evidence="4" id="KW-0808">Transferase</keyword>
<evidence type="ECO:0000256" key="6">
    <source>
        <dbReference type="ARBA" id="ARBA00022960"/>
    </source>
</evidence>
<organism evidence="10">
    <name type="scientific">hydrothermal vent metagenome</name>
    <dbReference type="NCBI Taxonomy" id="652676"/>
    <lineage>
        <taxon>unclassified sequences</taxon>
        <taxon>metagenomes</taxon>
        <taxon>ecological metagenomes</taxon>
    </lineage>
</organism>
<dbReference type="Gene3D" id="2.40.440.10">
    <property type="entry name" value="L,D-transpeptidase catalytic domain-like"/>
    <property type="match status" value="1"/>
</dbReference>
<name>A0A3B0R3B7_9ZZZZ</name>
<dbReference type="InterPro" id="IPR038063">
    <property type="entry name" value="Transpep_catalytic_dom"/>
</dbReference>